<evidence type="ECO:0000313" key="2">
    <source>
        <dbReference type="EMBL" id="GBP27983.1"/>
    </source>
</evidence>
<sequence>MQLEIKDIQRPREESYDSDVTKVRKNLHTGEVKRTRGPASLRGAFGPVAFHVRPPYIYCLTGTRPLRGRRSREDLLQAVEPHIHSSDFLPRHDVRRQYPNSTNDKGDSNSSDTDAVTHAPAQLYTSG</sequence>
<feature type="compositionally biased region" description="Polar residues" evidence="1">
    <location>
        <begin position="98"/>
        <end position="114"/>
    </location>
</feature>
<evidence type="ECO:0000313" key="3">
    <source>
        <dbReference type="Proteomes" id="UP000299102"/>
    </source>
</evidence>
<gene>
    <name evidence="2" type="ORF">EVAR_83614_1</name>
</gene>
<proteinExistence type="predicted"/>
<protein>
    <submittedName>
        <fullName evidence="2">Uncharacterized protein</fullName>
    </submittedName>
</protein>
<comment type="caution">
    <text evidence="2">The sequence shown here is derived from an EMBL/GenBank/DDBJ whole genome shotgun (WGS) entry which is preliminary data.</text>
</comment>
<name>A0A4C1UNF4_EUMVA</name>
<evidence type="ECO:0000256" key="1">
    <source>
        <dbReference type="SAM" id="MobiDB-lite"/>
    </source>
</evidence>
<reference evidence="2 3" key="1">
    <citation type="journal article" date="2019" name="Commun. Biol.">
        <title>The bagworm genome reveals a unique fibroin gene that provides high tensile strength.</title>
        <authorList>
            <person name="Kono N."/>
            <person name="Nakamura H."/>
            <person name="Ohtoshi R."/>
            <person name="Tomita M."/>
            <person name="Numata K."/>
            <person name="Arakawa K."/>
        </authorList>
    </citation>
    <scope>NUCLEOTIDE SEQUENCE [LARGE SCALE GENOMIC DNA]</scope>
</reference>
<accession>A0A4C1UNF4</accession>
<organism evidence="2 3">
    <name type="scientific">Eumeta variegata</name>
    <name type="common">Bagworm moth</name>
    <name type="synonym">Eumeta japonica</name>
    <dbReference type="NCBI Taxonomy" id="151549"/>
    <lineage>
        <taxon>Eukaryota</taxon>
        <taxon>Metazoa</taxon>
        <taxon>Ecdysozoa</taxon>
        <taxon>Arthropoda</taxon>
        <taxon>Hexapoda</taxon>
        <taxon>Insecta</taxon>
        <taxon>Pterygota</taxon>
        <taxon>Neoptera</taxon>
        <taxon>Endopterygota</taxon>
        <taxon>Lepidoptera</taxon>
        <taxon>Glossata</taxon>
        <taxon>Ditrysia</taxon>
        <taxon>Tineoidea</taxon>
        <taxon>Psychidae</taxon>
        <taxon>Oiketicinae</taxon>
        <taxon>Eumeta</taxon>
    </lineage>
</organism>
<feature type="region of interest" description="Disordered" evidence="1">
    <location>
        <begin position="81"/>
        <end position="127"/>
    </location>
</feature>
<dbReference type="AlphaFoldDB" id="A0A4C1UNF4"/>
<feature type="region of interest" description="Disordered" evidence="1">
    <location>
        <begin position="1"/>
        <end position="22"/>
    </location>
</feature>
<dbReference type="EMBL" id="BGZK01000201">
    <property type="protein sequence ID" value="GBP27983.1"/>
    <property type="molecule type" value="Genomic_DNA"/>
</dbReference>
<dbReference type="Proteomes" id="UP000299102">
    <property type="component" value="Unassembled WGS sequence"/>
</dbReference>
<keyword evidence="3" id="KW-1185">Reference proteome</keyword>
<feature type="compositionally biased region" description="Basic and acidic residues" evidence="1">
    <location>
        <begin position="81"/>
        <end position="96"/>
    </location>
</feature>